<dbReference type="RefSeq" id="WP_075399229.1">
    <property type="nucleotide sequence ID" value="NZ_MSDU01000034.1"/>
</dbReference>
<dbReference type="PANTHER" id="PTHR30404">
    <property type="entry name" value="N-ACETYLMURAMOYL-L-ALANINE AMIDASE"/>
    <property type="match status" value="1"/>
</dbReference>
<dbReference type="GO" id="GO:0008745">
    <property type="term" value="F:N-acetylmuramoyl-L-alanine amidase activity"/>
    <property type="evidence" value="ECO:0007669"/>
    <property type="project" value="InterPro"/>
</dbReference>
<evidence type="ECO:0000313" key="4">
    <source>
        <dbReference type="EMBL" id="OLN21694.1"/>
    </source>
</evidence>
<protein>
    <recommendedName>
        <fullName evidence="3">MurNAc-LAA domain-containing protein</fullName>
    </recommendedName>
</protein>
<dbReference type="OrthoDB" id="9763643at2"/>
<evidence type="ECO:0000256" key="1">
    <source>
        <dbReference type="ARBA" id="ARBA00022801"/>
    </source>
</evidence>
<reference evidence="4 5" key="1">
    <citation type="submission" date="2016-12" db="EMBL/GenBank/DDBJ databases">
        <title>Domibacillus antri genome sequencing.</title>
        <authorList>
            <person name="Verma A."/>
            <person name="Krishnamurthi S."/>
        </authorList>
    </citation>
    <scope>NUCLEOTIDE SEQUENCE [LARGE SCALE GENOMIC DNA]</scope>
    <source>
        <strain evidence="4 5">XD80</strain>
    </source>
</reference>
<feature type="region of interest" description="Disordered" evidence="2">
    <location>
        <begin position="1"/>
        <end position="23"/>
    </location>
</feature>
<accession>A0A1Q8Q2X9</accession>
<dbReference type="PANTHER" id="PTHR30404:SF0">
    <property type="entry name" value="N-ACETYLMURAMOYL-L-ALANINE AMIDASE AMIC"/>
    <property type="match status" value="1"/>
</dbReference>
<dbReference type="InterPro" id="IPR050695">
    <property type="entry name" value="N-acetylmuramoyl_amidase_3"/>
</dbReference>
<organism evidence="4 5">
    <name type="scientific">Domibacillus antri</name>
    <dbReference type="NCBI Taxonomy" id="1714264"/>
    <lineage>
        <taxon>Bacteria</taxon>
        <taxon>Bacillati</taxon>
        <taxon>Bacillota</taxon>
        <taxon>Bacilli</taxon>
        <taxon>Bacillales</taxon>
        <taxon>Bacillaceae</taxon>
        <taxon>Domibacillus</taxon>
    </lineage>
</organism>
<dbReference type="SMART" id="SM00646">
    <property type="entry name" value="Ami_3"/>
    <property type="match status" value="1"/>
</dbReference>
<proteinExistence type="predicted"/>
<dbReference type="Proteomes" id="UP000185568">
    <property type="component" value="Unassembled WGS sequence"/>
</dbReference>
<dbReference type="GO" id="GO:0030288">
    <property type="term" value="C:outer membrane-bounded periplasmic space"/>
    <property type="evidence" value="ECO:0007669"/>
    <property type="project" value="TreeGrafter"/>
</dbReference>
<dbReference type="GO" id="GO:0009253">
    <property type="term" value="P:peptidoglycan catabolic process"/>
    <property type="evidence" value="ECO:0007669"/>
    <property type="project" value="InterPro"/>
</dbReference>
<evidence type="ECO:0000259" key="3">
    <source>
        <dbReference type="SMART" id="SM00646"/>
    </source>
</evidence>
<name>A0A1Q8Q2X9_9BACI</name>
<evidence type="ECO:0000256" key="2">
    <source>
        <dbReference type="SAM" id="MobiDB-lite"/>
    </source>
</evidence>
<dbReference type="Pfam" id="PF01520">
    <property type="entry name" value="Amidase_3"/>
    <property type="match status" value="1"/>
</dbReference>
<dbReference type="Gene3D" id="3.40.630.40">
    <property type="entry name" value="Zn-dependent exopeptidases"/>
    <property type="match status" value="1"/>
</dbReference>
<dbReference type="STRING" id="1714264.BTO30_13395"/>
<evidence type="ECO:0000313" key="5">
    <source>
        <dbReference type="Proteomes" id="UP000185568"/>
    </source>
</evidence>
<dbReference type="SUPFAM" id="SSF53187">
    <property type="entry name" value="Zn-dependent exopeptidases"/>
    <property type="match status" value="1"/>
</dbReference>
<comment type="caution">
    <text evidence="4">The sequence shown here is derived from an EMBL/GenBank/DDBJ whole genome shotgun (WGS) entry which is preliminary data.</text>
</comment>
<sequence length="283" mass="30951">MSKLLNDVGHGRNTYPPSKGVPGLPEHTFNAAVGQEVKRLLTGKVSTYEAQPFGGLDVSLNERTRQYNAQYAKDKTAIGISHHANANADPSRRGFGVFYWHTSKTGKALAESLLSEYKKEFPDLPIWGSGLFPSVPGTWTNLHMCRETDAAFLLVEWGFMTNVEDLALLKSDSYRKRCALVTARTVCKHYGITFNTGSTSPAGTPSTSTAPKKEESKLFVPSNNAIKNSTRTVLTRLVEKDPNGIDPSWVEKLDKGTLTESDATGLLFVAVERGLIKGEKTAN</sequence>
<dbReference type="EMBL" id="MSDU01000034">
    <property type="protein sequence ID" value="OLN21694.1"/>
    <property type="molecule type" value="Genomic_DNA"/>
</dbReference>
<keyword evidence="1" id="KW-0378">Hydrolase</keyword>
<dbReference type="CDD" id="cd02696">
    <property type="entry name" value="MurNAc-LAA"/>
    <property type="match status" value="1"/>
</dbReference>
<dbReference type="AlphaFoldDB" id="A0A1Q8Q2X9"/>
<feature type="domain" description="MurNAc-LAA" evidence="3">
    <location>
        <begin position="69"/>
        <end position="187"/>
    </location>
</feature>
<gene>
    <name evidence="4" type="ORF">BTO30_13395</name>
</gene>
<dbReference type="InterPro" id="IPR002508">
    <property type="entry name" value="MurNAc-LAA_cat"/>
</dbReference>
<keyword evidence="5" id="KW-1185">Reference proteome</keyword>